<dbReference type="AlphaFoldDB" id="A0A2G0Q612"/>
<gene>
    <name evidence="1" type="ORF">A9255_02510</name>
    <name evidence="2" type="ORF">Xhom_02604</name>
</gene>
<dbReference type="EMBL" id="NJAI01000004">
    <property type="protein sequence ID" value="PHM54654.1"/>
    <property type="molecule type" value="Genomic_DNA"/>
</dbReference>
<evidence type="ECO:0000313" key="4">
    <source>
        <dbReference type="Proteomes" id="UP000225433"/>
    </source>
</evidence>
<dbReference type="Proteomes" id="UP000094600">
    <property type="component" value="Chromosome"/>
</dbReference>
<dbReference type="RefSeq" id="WP_069315326.1">
    <property type="nucleotide sequence ID" value="NZ_CAWNQJ010000068.1"/>
</dbReference>
<evidence type="ECO:0000313" key="3">
    <source>
        <dbReference type="Proteomes" id="UP000094600"/>
    </source>
</evidence>
<name>A0A2G0Q612_XENHO</name>
<reference evidence="2 4" key="2">
    <citation type="journal article" date="2017" name="Nat. Microbiol.">
        <title>Natural product diversity associated with the nematode symbionts Photorhabdus and Xenorhabdus.</title>
        <authorList>
            <person name="Tobias N.J."/>
            <person name="Wolff H."/>
            <person name="Djahanschiri B."/>
            <person name="Grundmann F."/>
            <person name="Kronenwerth M."/>
            <person name="Shi Y.M."/>
            <person name="Simonyi S."/>
            <person name="Grun P."/>
            <person name="Shapiro-Ilan D."/>
            <person name="Pidot S.J."/>
            <person name="Stinear T.P."/>
            <person name="Ebersberger I."/>
            <person name="Bode H.B."/>
        </authorList>
    </citation>
    <scope>NUCLEOTIDE SEQUENCE [LARGE SCALE GENOMIC DNA]</scope>
    <source>
        <strain evidence="2 4">DSM 17903</strain>
    </source>
</reference>
<reference evidence="1 3" key="1">
    <citation type="submission" date="2016-06" db="EMBL/GenBank/DDBJ databases">
        <title>Bacterial characters and pathogenicity of Xenorhabdus hominickii from an entomopathogenic nematode, Steinernema monticolum.</title>
        <authorList>
            <person name="Park Y."/>
            <person name="Kim Y."/>
        </authorList>
    </citation>
    <scope>NUCLEOTIDE SEQUENCE [LARGE SCALE GENOMIC DNA]</scope>
    <source>
        <strain evidence="1 3">ANU1</strain>
    </source>
</reference>
<sequence length="63" mass="7134">MARRQKKNAPSIVVTVTGKITVAPKRIKCQTGKVMAVATMRVQSDKRSDYPLGAIALMRWRYR</sequence>
<dbReference type="KEGG" id="xho:A9255_02510"/>
<keyword evidence="3" id="KW-1185">Reference proteome</keyword>
<organism evidence="2 4">
    <name type="scientific">Xenorhabdus hominickii</name>
    <dbReference type="NCBI Taxonomy" id="351679"/>
    <lineage>
        <taxon>Bacteria</taxon>
        <taxon>Pseudomonadati</taxon>
        <taxon>Pseudomonadota</taxon>
        <taxon>Gammaproteobacteria</taxon>
        <taxon>Enterobacterales</taxon>
        <taxon>Morganellaceae</taxon>
        <taxon>Xenorhabdus</taxon>
    </lineage>
</organism>
<accession>A0A2G0Q612</accession>
<evidence type="ECO:0000313" key="2">
    <source>
        <dbReference type="EMBL" id="PHM54654.1"/>
    </source>
</evidence>
<dbReference type="EMBL" id="CP016176">
    <property type="protein sequence ID" value="AOM39565.1"/>
    <property type="molecule type" value="Genomic_DNA"/>
</dbReference>
<protein>
    <submittedName>
        <fullName evidence="2">Uncharacterized protein</fullName>
    </submittedName>
</protein>
<proteinExistence type="predicted"/>
<evidence type="ECO:0000313" key="1">
    <source>
        <dbReference type="EMBL" id="AOM39565.1"/>
    </source>
</evidence>
<dbReference type="Proteomes" id="UP000225433">
    <property type="component" value="Unassembled WGS sequence"/>
</dbReference>